<feature type="transmembrane region" description="Helical" evidence="1">
    <location>
        <begin position="158"/>
        <end position="184"/>
    </location>
</feature>
<dbReference type="Proteomes" id="UP000664385">
    <property type="component" value="Unassembled WGS sequence"/>
</dbReference>
<evidence type="ECO:0008006" key="4">
    <source>
        <dbReference type="Google" id="ProtNLM"/>
    </source>
</evidence>
<name>A0A939DXD2_9MICO</name>
<sequence>MRWPALALWSVFVATHAVVAWLGWMLPNQPMGDVVLVYEPWARAALSGEHVMGITEPWVYPQLALVPLLFTQLLAVPLLPSLGVTAAYLIAWAVLVTVCDLLAFAVLVGRGRHRGRRAAGWFWTGALLMLGPIALYRLDAITVPLAVVGGLWLARRPVVGTALLTLAAWIKIWPGAVVLAAIAAGRRSLRVAVTAATVCAVLVAGLLLIGADVFGFLTTQNGRGLQIEAVAATPFLWLALFGKASIDYSIEILTFQIGAPGADAIAALLTPVMIVVVAAIVVLGAWRAQRGADWRRLLPPLSLALVAALIVTNKVGSPQFQTWLLVPVILWIVFDRSRSQTPAAIVLMLCALTFAVYPLTYDGLLRAHLLPIVLITVRNAALIVLLVFAVRSIMRVPARRPHRRV</sequence>
<accession>A0A939DXD2</accession>
<feature type="transmembrane region" description="Helical" evidence="1">
    <location>
        <begin position="264"/>
        <end position="285"/>
    </location>
</feature>
<feature type="transmembrane region" description="Helical" evidence="1">
    <location>
        <begin position="191"/>
        <end position="211"/>
    </location>
</feature>
<feature type="transmembrane region" description="Helical" evidence="1">
    <location>
        <begin position="372"/>
        <end position="394"/>
    </location>
</feature>
<reference evidence="2" key="1">
    <citation type="submission" date="2020-12" db="EMBL/GenBank/DDBJ databases">
        <title>PHA producing bacteria isolated from mangrove.</title>
        <authorList>
            <person name="Zheng W."/>
            <person name="Yu S."/>
            <person name="Huang Y."/>
        </authorList>
    </citation>
    <scope>NUCLEOTIDE SEQUENCE</scope>
    <source>
        <strain evidence="2">GN8-5</strain>
    </source>
</reference>
<feature type="transmembrane region" description="Helical" evidence="1">
    <location>
        <begin position="86"/>
        <end position="108"/>
    </location>
</feature>
<keyword evidence="1" id="KW-0812">Transmembrane</keyword>
<organism evidence="2 3">
    <name type="scientific">Microbacterium esteraromaticum</name>
    <dbReference type="NCBI Taxonomy" id="57043"/>
    <lineage>
        <taxon>Bacteria</taxon>
        <taxon>Bacillati</taxon>
        <taxon>Actinomycetota</taxon>
        <taxon>Actinomycetes</taxon>
        <taxon>Micrococcales</taxon>
        <taxon>Microbacteriaceae</taxon>
        <taxon>Microbacterium</taxon>
    </lineage>
</organism>
<feature type="transmembrane region" description="Helical" evidence="1">
    <location>
        <begin position="341"/>
        <end position="360"/>
    </location>
</feature>
<gene>
    <name evidence="2" type="ORF">JF543_07260</name>
</gene>
<keyword evidence="1" id="KW-1133">Transmembrane helix</keyword>
<proteinExistence type="predicted"/>
<evidence type="ECO:0000256" key="1">
    <source>
        <dbReference type="SAM" id="Phobius"/>
    </source>
</evidence>
<evidence type="ECO:0000313" key="3">
    <source>
        <dbReference type="Proteomes" id="UP000664385"/>
    </source>
</evidence>
<dbReference type="RefSeq" id="WP_206823511.1">
    <property type="nucleotide sequence ID" value="NZ_CP063379.1"/>
</dbReference>
<feature type="transmembrane region" description="Helical" evidence="1">
    <location>
        <begin position="120"/>
        <end position="138"/>
    </location>
</feature>
<dbReference type="EMBL" id="JAEMWU010000001">
    <property type="protein sequence ID" value="MBN8205758.1"/>
    <property type="molecule type" value="Genomic_DNA"/>
</dbReference>
<comment type="caution">
    <text evidence="2">The sequence shown here is derived from an EMBL/GenBank/DDBJ whole genome shotgun (WGS) entry which is preliminary data.</text>
</comment>
<protein>
    <recommendedName>
        <fullName evidence="4">DUF2029 domain-containing protein</fullName>
    </recommendedName>
</protein>
<keyword evidence="1" id="KW-0472">Membrane</keyword>
<dbReference type="AlphaFoldDB" id="A0A939DXD2"/>
<evidence type="ECO:0000313" key="2">
    <source>
        <dbReference type="EMBL" id="MBN8205758.1"/>
    </source>
</evidence>